<feature type="compositionally biased region" description="Polar residues" evidence="1">
    <location>
        <begin position="79"/>
        <end position="100"/>
    </location>
</feature>
<feature type="non-terminal residue" evidence="2">
    <location>
        <position position="124"/>
    </location>
</feature>
<accession>A0A0B6XY70</accession>
<reference evidence="2" key="1">
    <citation type="submission" date="2014-12" db="EMBL/GenBank/DDBJ databases">
        <title>Insight into the proteome of Arion vulgaris.</title>
        <authorList>
            <person name="Aradska J."/>
            <person name="Bulat T."/>
            <person name="Smidak R."/>
            <person name="Sarate P."/>
            <person name="Gangsoo J."/>
            <person name="Sialana F."/>
            <person name="Bilban M."/>
            <person name="Lubec G."/>
        </authorList>
    </citation>
    <scope>NUCLEOTIDE SEQUENCE</scope>
    <source>
        <tissue evidence="2">Skin</tissue>
    </source>
</reference>
<gene>
    <name evidence="2" type="primary">ORF3479</name>
</gene>
<feature type="compositionally biased region" description="Low complexity" evidence="1">
    <location>
        <begin position="101"/>
        <end position="112"/>
    </location>
</feature>
<evidence type="ECO:0000256" key="1">
    <source>
        <dbReference type="SAM" id="MobiDB-lite"/>
    </source>
</evidence>
<dbReference type="AlphaFoldDB" id="A0A0B6XY70"/>
<dbReference type="EMBL" id="HACG01001390">
    <property type="protein sequence ID" value="CEK48255.1"/>
    <property type="molecule type" value="Transcribed_RNA"/>
</dbReference>
<feature type="region of interest" description="Disordered" evidence="1">
    <location>
        <begin position="36"/>
        <end position="124"/>
    </location>
</feature>
<sequence>HTLNVLRSTYEDDARTEEEKRQKLVDDYLEFRDLMMSIDPADDEESGDEAHSAGRATPLTSTNKSPSHLSDAGEASRSGEPTANDGSHMSTSGMPENPQHSSSSSTRSPKISHLPHDHHHHHHH</sequence>
<organism evidence="2">
    <name type="scientific">Arion vulgaris</name>
    <dbReference type="NCBI Taxonomy" id="1028688"/>
    <lineage>
        <taxon>Eukaryota</taxon>
        <taxon>Metazoa</taxon>
        <taxon>Spiralia</taxon>
        <taxon>Lophotrochozoa</taxon>
        <taxon>Mollusca</taxon>
        <taxon>Gastropoda</taxon>
        <taxon>Heterobranchia</taxon>
        <taxon>Euthyneura</taxon>
        <taxon>Panpulmonata</taxon>
        <taxon>Eupulmonata</taxon>
        <taxon>Stylommatophora</taxon>
        <taxon>Helicina</taxon>
        <taxon>Arionoidea</taxon>
        <taxon>Arionidae</taxon>
        <taxon>Arion</taxon>
    </lineage>
</organism>
<name>A0A0B6XY70_9EUPU</name>
<feature type="non-terminal residue" evidence="2">
    <location>
        <position position="1"/>
    </location>
</feature>
<evidence type="ECO:0000313" key="2">
    <source>
        <dbReference type="EMBL" id="CEK48255.1"/>
    </source>
</evidence>
<feature type="compositionally biased region" description="Basic and acidic residues" evidence="1">
    <location>
        <begin position="9"/>
        <end position="22"/>
    </location>
</feature>
<feature type="compositionally biased region" description="Polar residues" evidence="1">
    <location>
        <begin position="58"/>
        <end position="68"/>
    </location>
</feature>
<proteinExistence type="predicted"/>
<feature type="region of interest" description="Disordered" evidence="1">
    <location>
        <begin position="1"/>
        <end position="22"/>
    </location>
</feature>
<protein>
    <submittedName>
        <fullName evidence="2">Uncharacterized protein</fullName>
    </submittedName>
</protein>